<dbReference type="RefSeq" id="WP_088866101.1">
    <property type="nucleotide sequence ID" value="NZ_CP015106.1"/>
</dbReference>
<dbReference type="AlphaFoldDB" id="A0A2Z2N851"/>
<dbReference type="Proteomes" id="UP000250085">
    <property type="component" value="Chromosome"/>
</dbReference>
<feature type="transmembrane region" description="Helical" evidence="1">
    <location>
        <begin position="76"/>
        <end position="94"/>
    </location>
</feature>
<dbReference type="EMBL" id="CP015106">
    <property type="protein sequence ID" value="ASJ13896.1"/>
    <property type="molecule type" value="Genomic_DNA"/>
</dbReference>
<gene>
    <name evidence="2" type="ORF">A3L10_01630</name>
</gene>
<keyword evidence="1" id="KW-0812">Transmembrane</keyword>
<proteinExistence type="predicted"/>
<dbReference type="OrthoDB" id="98272at2157"/>
<reference evidence="2 3" key="1">
    <citation type="submission" date="2016-04" db="EMBL/GenBank/DDBJ databases">
        <title>Complete genome sequence of Thermococcus radiotolerans type strain EJ2.</title>
        <authorList>
            <person name="Oger P.M."/>
        </authorList>
    </citation>
    <scope>NUCLEOTIDE SEQUENCE [LARGE SCALE GENOMIC DNA]</scope>
    <source>
        <strain evidence="2 3">EJ2</strain>
    </source>
</reference>
<keyword evidence="1" id="KW-1133">Transmembrane helix</keyword>
<feature type="transmembrane region" description="Helical" evidence="1">
    <location>
        <begin position="187"/>
        <end position="208"/>
    </location>
</feature>
<sequence length="223" mass="24624">MYQWLDAGKMRELWYDLIMSISGALILVGIVLTWMIRRKIERVTGESRTSSALLLIGGLLTSLGFSLSVLNGRNMSQTMLTLILVGPAMIGYALYDMGFQGVSVRLLLQSAVLLLSLLGAGHYSTVTVDIAYVGPFLAVLLLMNAQIIVTEGNRRRLLVLASWMMVLFSWTRYLLDETSGVLKALIVAPYSISVIVWVMVLISMYLSVSPDYLPLPRSGQEGL</sequence>
<name>A0A2Z2N851_9EURY</name>
<dbReference type="KEGG" id="trl:A3L10_01630"/>
<dbReference type="GeneID" id="33327508"/>
<evidence type="ECO:0000313" key="2">
    <source>
        <dbReference type="EMBL" id="ASJ13896.1"/>
    </source>
</evidence>
<accession>A0A2Z2N851</accession>
<evidence type="ECO:0000256" key="1">
    <source>
        <dbReference type="SAM" id="Phobius"/>
    </source>
</evidence>
<feature type="transmembrane region" description="Helical" evidence="1">
    <location>
        <begin position="13"/>
        <end position="32"/>
    </location>
</feature>
<protein>
    <submittedName>
        <fullName evidence="2">Uncharacterized protein</fullName>
    </submittedName>
</protein>
<keyword evidence="1" id="KW-0472">Membrane</keyword>
<feature type="transmembrane region" description="Helical" evidence="1">
    <location>
        <begin position="130"/>
        <end position="150"/>
    </location>
</feature>
<keyword evidence="3" id="KW-1185">Reference proteome</keyword>
<evidence type="ECO:0000313" key="3">
    <source>
        <dbReference type="Proteomes" id="UP000250085"/>
    </source>
</evidence>
<feature type="transmembrane region" description="Helical" evidence="1">
    <location>
        <begin position="52"/>
        <end position="70"/>
    </location>
</feature>
<feature type="transmembrane region" description="Helical" evidence="1">
    <location>
        <begin position="157"/>
        <end position="175"/>
    </location>
</feature>
<organism evidence="2 3">
    <name type="scientific">Thermococcus radiotolerans</name>
    <dbReference type="NCBI Taxonomy" id="187880"/>
    <lineage>
        <taxon>Archaea</taxon>
        <taxon>Methanobacteriati</taxon>
        <taxon>Methanobacteriota</taxon>
        <taxon>Thermococci</taxon>
        <taxon>Thermococcales</taxon>
        <taxon>Thermococcaceae</taxon>
        <taxon>Thermococcus</taxon>
    </lineage>
</organism>